<evidence type="ECO:0000256" key="3">
    <source>
        <dbReference type="ARBA" id="ARBA00022676"/>
    </source>
</evidence>
<feature type="domain" description="Glycosyltransferase 2-like" evidence="12">
    <location>
        <begin position="38"/>
        <end position="200"/>
    </location>
</feature>
<dbReference type="Proteomes" id="UP000070376">
    <property type="component" value="Unassembled WGS sequence"/>
</dbReference>
<evidence type="ECO:0000256" key="8">
    <source>
        <dbReference type="ARBA" id="ARBA00037904"/>
    </source>
</evidence>
<keyword evidence="11" id="KW-0812">Transmembrane</keyword>
<evidence type="ECO:0000256" key="1">
    <source>
        <dbReference type="ARBA" id="ARBA00004236"/>
    </source>
</evidence>
<evidence type="ECO:0000259" key="12">
    <source>
        <dbReference type="Pfam" id="PF00535"/>
    </source>
</evidence>
<gene>
    <name evidence="14" type="ORF">HMPREF3213_00836</name>
    <name evidence="13" type="ORF">SB48_HM08orf06148</name>
</gene>
<evidence type="ECO:0000256" key="9">
    <source>
        <dbReference type="ARBA" id="ARBA00038120"/>
    </source>
</evidence>
<reference evidence="15" key="2">
    <citation type="submission" date="2015-01" db="EMBL/GenBank/DDBJ databases">
        <title>Comparative genome analysis of Bacillus coagulans HM-08, Clostridium butyricum HM-68, Bacillus subtilis HM-66 and Bacillus paralicheniformis BL-09.</title>
        <authorList>
            <person name="Zhang H."/>
        </authorList>
    </citation>
    <scope>NUCLEOTIDE SEQUENCE [LARGE SCALE GENOMIC DNA]</scope>
    <source>
        <strain evidence="15">HM-08</strain>
    </source>
</reference>
<dbReference type="InterPro" id="IPR001173">
    <property type="entry name" value="Glyco_trans_2-like"/>
</dbReference>
<evidence type="ECO:0000313" key="15">
    <source>
        <dbReference type="Proteomes" id="UP000032024"/>
    </source>
</evidence>
<evidence type="ECO:0000256" key="2">
    <source>
        <dbReference type="ARBA" id="ARBA00022475"/>
    </source>
</evidence>
<dbReference type="EMBL" id="CP010525">
    <property type="protein sequence ID" value="AJO24663.1"/>
    <property type="molecule type" value="Genomic_DNA"/>
</dbReference>
<accession>A0A0C5C8J3</accession>
<evidence type="ECO:0000256" key="6">
    <source>
        <dbReference type="ARBA" id="ARBA00023136"/>
    </source>
</evidence>
<dbReference type="AlphaFoldDB" id="A0A0C5C8J3"/>
<evidence type="ECO:0000256" key="5">
    <source>
        <dbReference type="ARBA" id="ARBA00022746"/>
    </source>
</evidence>
<sequence>MSAILFWFILCGLLTGFVLFRKRPLPQAHGTAGREKISVIIPARNEENTLPALLDSLNKQTTKPGEIIVVDDHSEDKTKETAEKFGVTVVSAPDLPDGWTGKTWAVWNGYVKSTGDLLIFLDADIRLAEHAISSLVTAQKQQGGAISVVPYHLTEKFYEKLAMVLNLLGIFSFTSPFERLNRQKGLYGACICVSREDYDKIGGHGNIRAEMLDDLNLGARFQQAGIPVTNFTGSGLVFFHMYPGGFSHELQGFAKGAVLSTSAIHPFTIAAVVFWILGLLISELGCFSGIPYFVAGYLLYAAQIYYFNRHTGNFGILHPLFHFLSMIFFLVVILYSLYQSHFRKKVLWKGRYIDVGRGQNK</sequence>
<dbReference type="PANTHER" id="PTHR43646">
    <property type="entry name" value="GLYCOSYLTRANSFERASE"/>
    <property type="match status" value="1"/>
</dbReference>
<name>A0A0C5C8J3_HEYCO</name>
<keyword evidence="2" id="KW-1003">Cell membrane</keyword>
<organism evidence="14 16">
    <name type="scientific">Heyndrickxia coagulans</name>
    <name type="common">Weizmannia coagulans</name>
    <dbReference type="NCBI Taxonomy" id="1398"/>
    <lineage>
        <taxon>Bacteria</taxon>
        <taxon>Bacillati</taxon>
        <taxon>Bacillota</taxon>
        <taxon>Bacilli</taxon>
        <taxon>Bacillales</taxon>
        <taxon>Bacillaceae</taxon>
        <taxon>Heyndrickxia</taxon>
    </lineage>
</organism>
<evidence type="ECO:0000256" key="7">
    <source>
        <dbReference type="ARBA" id="ARBA00037281"/>
    </source>
</evidence>
<protein>
    <recommendedName>
        <fullName evidence="10">4,4'-diaponeurosporenoate glycosyltransferase</fullName>
    </recommendedName>
</protein>
<evidence type="ECO:0000313" key="16">
    <source>
        <dbReference type="Proteomes" id="UP000070376"/>
    </source>
</evidence>
<dbReference type="GO" id="GO:0016757">
    <property type="term" value="F:glycosyltransferase activity"/>
    <property type="evidence" value="ECO:0007669"/>
    <property type="project" value="UniProtKB-KW"/>
</dbReference>
<proteinExistence type="inferred from homology"/>
<keyword evidence="6 11" id="KW-0472">Membrane</keyword>
<feature type="transmembrane region" description="Helical" evidence="11">
    <location>
        <begin position="289"/>
        <end position="308"/>
    </location>
</feature>
<dbReference type="GO" id="GO:0016117">
    <property type="term" value="P:carotenoid biosynthetic process"/>
    <property type="evidence" value="ECO:0007669"/>
    <property type="project" value="UniProtKB-KW"/>
</dbReference>
<feature type="transmembrane region" description="Helical" evidence="11">
    <location>
        <begin position="320"/>
        <end position="338"/>
    </location>
</feature>
<dbReference type="Proteomes" id="UP000032024">
    <property type="component" value="Chromosome"/>
</dbReference>
<dbReference type="SUPFAM" id="SSF53448">
    <property type="entry name" value="Nucleotide-diphospho-sugar transferases"/>
    <property type="match status" value="1"/>
</dbReference>
<feature type="transmembrane region" description="Helical" evidence="11">
    <location>
        <begin position="263"/>
        <end position="282"/>
    </location>
</feature>
<reference evidence="14" key="4">
    <citation type="submission" date="2016-01" db="EMBL/GenBank/DDBJ databases">
        <authorList>
            <person name="Oliw E.H."/>
        </authorList>
    </citation>
    <scope>NUCLEOTIDE SEQUENCE [LARGE SCALE GENOMIC DNA]</scope>
    <source>
        <strain evidence="14">GED7749B</strain>
    </source>
</reference>
<comment type="pathway">
    <text evidence="8">Carotenoid biosynthesis; staphyloxanthin biosynthesis; staphyloxanthin from farnesyl diphosphate: step 4/5.</text>
</comment>
<dbReference type="CDD" id="cd00761">
    <property type="entry name" value="Glyco_tranf_GTA_type"/>
    <property type="match status" value="1"/>
</dbReference>
<dbReference type="EMBL" id="LRPN01000028">
    <property type="protein sequence ID" value="KWZ84588.1"/>
    <property type="molecule type" value="Genomic_DNA"/>
</dbReference>
<reference evidence="13" key="1">
    <citation type="submission" date="2015-01" db="EMBL/GenBank/DDBJ databases">
        <title>Comparative genome analysis of Bacillus coagulans HM-08, Clostridium butyricum HM-68, Bacillus subtilis HM-66 and Bacillus licheniformis BL-09.</title>
        <authorList>
            <person name="Zhang H."/>
        </authorList>
    </citation>
    <scope>NUCLEOTIDE SEQUENCE [LARGE SCALE GENOMIC DNA]</scope>
    <source>
        <strain evidence="13">HM-08</strain>
    </source>
</reference>
<dbReference type="GeneID" id="93261123"/>
<keyword evidence="11" id="KW-1133">Transmembrane helix</keyword>
<evidence type="ECO:0000256" key="4">
    <source>
        <dbReference type="ARBA" id="ARBA00022679"/>
    </source>
</evidence>
<dbReference type="GO" id="GO:0005886">
    <property type="term" value="C:plasma membrane"/>
    <property type="evidence" value="ECO:0007669"/>
    <property type="project" value="UniProtKB-SubCell"/>
</dbReference>
<keyword evidence="3" id="KW-0328">Glycosyltransferase</keyword>
<dbReference type="PATRIC" id="fig|1398.18.peg.3826"/>
<comment type="function">
    <text evidence="7">Catalyzes the glycosylation of 4,4'-diaponeurosporenoate, i.e. the esterification of glucose at the C1'' position with the carboxyl group of 4,4'-diaponeurosporenic acid, to form glycosyl-4,4'-diaponeurosporenoate. This is a step in the biosynthesis of staphyloxanthin, an orange pigment present in most staphylococci strains.</text>
</comment>
<dbReference type="Gene3D" id="3.90.550.10">
    <property type="entry name" value="Spore Coat Polysaccharide Biosynthesis Protein SpsA, Chain A"/>
    <property type="match status" value="1"/>
</dbReference>
<comment type="subcellular location">
    <subcellularLocation>
        <location evidence="1">Cell membrane</location>
    </subcellularLocation>
</comment>
<dbReference type="Pfam" id="PF00535">
    <property type="entry name" value="Glycos_transf_2"/>
    <property type="match status" value="1"/>
</dbReference>
<keyword evidence="5" id="KW-0125">Carotenoid biosynthesis</keyword>
<evidence type="ECO:0000256" key="10">
    <source>
        <dbReference type="ARBA" id="ARBA00040345"/>
    </source>
</evidence>
<keyword evidence="4 14" id="KW-0808">Transferase</keyword>
<evidence type="ECO:0000313" key="13">
    <source>
        <dbReference type="EMBL" id="AJO24663.1"/>
    </source>
</evidence>
<comment type="similarity">
    <text evidence="9">Belongs to the glycosyltransferase 2 family. CrtQ subfamily.</text>
</comment>
<dbReference type="RefSeq" id="WP_014096387.1">
    <property type="nucleotide sequence ID" value="NZ_CP010525.1"/>
</dbReference>
<evidence type="ECO:0000256" key="11">
    <source>
        <dbReference type="SAM" id="Phobius"/>
    </source>
</evidence>
<dbReference type="STRING" id="1398.AB434_1482"/>
<dbReference type="InterPro" id="IPR029044">
    <property type="entry name" value="Nucleotide-diphossugar_trans"/>
</dbReference>
<reference evidence="16" key="3">
    <citation type="submission" date="2016-01" db="EMBL/GenBank/DDBJ databases">
        <authorList>
            <person name="Mitreva M."/>
            <person name="Pepin K.H."/>
            <person name="Mihindukulasuriya K.A."/>
            <person name="Fulton R."/>
            <person name="Fronick C."/>
            <person name="O'Laughlin M."/>
            <person name="Miner T."/>
            <person name="Herter B."/>
            <person name="Rosa B.A."/>
            <person name="Cordes M."/>
            <person name="Tomlinson C."/>
            <person name="Wollam A."/>
            <person name="Palsikar V.B."/>
            <person name="Mardis E.R."/>
            <person name="Wilson R.K."/>
        </authorList>
    </citation>
    <scope>NUCLEOTIDE SEQUENCE [LARGE SCALE GENOMIC DNA]</scope>
    <source>
        <strain evidence="16">GED7749B</strain>
    </source>
</reference>
<evidence type="ECO:0000313" key="14">
    <source>
        <dbReference type="EMBL" id="KWZ84588.1"/>
    </source>
</evidence>
<dbReference type="PANTHER" id="PTHR43646:SF2">
    <property type="entry name" value="GLYCOSYLTRANSFERASE 2-LIKE DOMAIN-CONTAINING PROTEIN"/>
    <property type="match status" value="1"/>
</dbReference>
<keyword evidence="15" id="KW-1185">Reference proteome</keyword>